<dbReference type="Proteomes" id="UP001164929">
    <property type="component" value="Chromosome 18"/>
</dbReference>
<evidence type="ECO:0000313" key="2">
    <source>
        <dbReference type="Proteomes" id="UP001164929"/>
    </source>
</evidence>
<gene>
    <name evidence="1" type="ORF">NC653_039651</name>
</gene>
<sequence length="261" mass="28896">MVRKSCDIDDENGDGGDSVVAFYTVYVGLKPDIFALPLLIACLSSMLNSSAVSFEACLKLLQLRFEVGHRSSSSFSSRKDWEGCFCIRFGILYKGKLFIIERSAPNERRLACVTSDKDMSSLLRLKLGNVLTGFVLFVCYYTLKRKSYLELFLKAMVIQPSSAKFSIESGESSPSSICYFLCQDLLIQAFPDERVSGKSHIGKKGIIFEVYIPSPLTCLPAELCNESFSAIIWPARSKPGDVLRHPSEDLGVLAPRVEGIA</sequence>
<evidence type="ECO:0000313" key="1">
    <source>
        <dbReference type="EMBL" id="KAJ6957750.1"/>
    </source>
</evidence>
<keyword evidence="2" id="KW-1185">Reference proteome</keyword>
<dbReference type="AlphaFoldDB" id="A0AAD6LBR0"/>
<name>A0AAD6LBR0_9ROSI</name>
<reference evidence="1 2" key="1">
    <citation type="journal article" date="2023" name="Mol. Ecol. Resour.">
        <title>Chromosome-level genome assembly of a triploid poplar Populus alba 'Berolinensis'.</title>
        <authorList>
            <person name="Chen S."/>
            <person name="Yu Y."/>
            <person name="Wang X."/>
            <person name="Wang S."/>
            <person name="Zhang T."/>
            <person name="Zhou Y."/>
            <person name="He R."/>
            <person name="Meng N."/>
            <person name="Wang Y."/>
            <person name="Liu W."/>
            <person name="Liu Z."/>
            <person name="Liu J."/>
            <person name="Guo Q."/>
            <person name="Huang H."/>
            <person name="Sederoff R.R."/>
            <person name="Wang G."/>
            <person name="Qu G."/>
            <person name="Chen S."/>
        </authorList>
    </citation>
    <scope>NUCLEOTIDE SEQUENCE [LARGE SCALE GENOMIC DNA]</scope>
    <source>
        <strain evidence="1">SC-2020</strain>
    </source>
</reference>
<dbReference type="EMBL" id="JAQIZT010000018">
    <property type="protein sequence ID" value="KAJ6957750.1"/>
    <property type="molecule type" value="Genomic_DNA"/>
</dbReference>
<proteinExistence type="predicted"/>
<protein>
    <submittedName>
        <fullName evidence="1">Uncharacterized protein</fullName>
    </submittedName>
</protein>
<organism evidence="1 2">
    <name type="scientific">Populus alba x Populus x berolinensis</name>
    <dbReference type="NCBI Taxonomy" id="444605"/>
    <lineage>
        <taxon>Eukaryota</taxon>
        <taxon>Viridiplantae</taxon>
        <taxon>Streptophyta</taxon>
        <taxon>Embryophyta</taxon>
        <taxon>Tracheophyta</taxon>
        <taxon>Spermatophyta</taxon>
        <taxon>Magnoliopsida</taxon>
        <taxon>eudicotyledons</taxon>
        <taxon>Gunneridae</taxon>
        <taxon>Pentapetalae</taxon>
        <taxon>rosids</taxon>
        <taxon>fabids</taxon>
        <taxon>Malpighiales</taxon>
        <taxon>Salicaceae</taxon>
        <taxon>Saliceae</taxon>
        <taxon>Populus</taxon>
    </lineage>
</organism>
<comment type="caution">
    <text evidence="1">The sequence shown here is derived from an EMBL/GenBank/DDBJ whole genome shotgun (WGS) entry which is preliminary data.</text>
</comment>
<accession>A0AAD6LBR0</accession>